<organism evidence="1 2">
    <name type="scientific">Hygrophoropsis aurantiaca</name>
    <dbReference type="NCBI Taxonomy" id="72124"/>
    <lineage>
        <taxon>Eukaryota</taxon>
        <taxon>Fungi</taxon>
        <taxon>Dikarya</taxon>
        <taxon>Basidiomycota</taxon>
        <taxon>Agaricomycotina</taxon>
        <taxon>Agaricomycetes</taxon>
        <taxon>Agaricomycetidae</taxon>
        <taxon>Boletales</taxon>
        <taxon>Coniophorineae</taxon>
        <taxon>Hygrophoropsidaceae</taxon>
        <taxon>Hygrophoropsis</taxon>
    </lineage>
</organism>
<dbReference type="Proteomes" id="UP000790377">
    <property type="component" value="Unassembled WGS sequence"/>
</dbReference>
<reference evidence="1" key="1">
    <citation type="journal article" date="2021" name="New Phytol.">
        <title>Evolutionary innovations through gain and loss of genes in the ectomycorrhizal Boletales.</title>
        <authorList>
            <person name="Wu G."/>
            <person name="Miyauchi S."/>
            <person name="Morin E."/>
            <person name="Kuo A."/>
            <person name="Drula E."/>
            <person name="Varga T."/>
            <person name="Kohler A."/>
            <person name="Feng B."/>
            <person name="Cao Y."/>
            <person name="Lipzen A."/>
            <person name="Daum C."/>
            <person name="Hundley H."/>
            <person name="Pangilinan J."/>
            <person name="Johnson J."/>
            <person name="Barry K."/>
            <person name="LaButti K."/>
            <person name="Ng V."/>
            <person name="Ahrendt S."/>
            <person name="Min B."/>
            <person name="Choi I.G."/>
            <person name="Park H."/>
            <person name="Plett J.M."/>
            <person name="Magnuson J."/>
            <person name="Spatafora J.W."/>
            <person name="Nagy L.G."/>
            <person name="Henrissat B."/>
            <person name="Grigoriev I.V."/>
            <person name="Yang Z.L."/>
            <person name="Xu J."/>
            <person name="Martin F.M."/>
        </authorList>
    </citation>
    <scope>NUCLEOTIDE SEQUENCE</scope>
    <source>
        <strain evidence="1">ATCC 28755</strain>
    </source>
</reference>
<sequence>MHRALTISEIVHEIFSYLSEPGGRYLDAAHKHSVGHTTLAALAVTCRTFVEPALAERWRKLRGLDSLISLFPRDVWETYDPNDLDFARFPSNDEWVRFESYTSRIREIKISRGAFKAMVNVMATLSLKYHSNPSQYLFPNLQTLSWHSRCKTEFPFVHLFFPPLLRCLTLGFEGDDTMASRLLLLFNHQCPMLTQLRLSGTVSITHTPAVSRAQLISLQCGQIDTSALKYLANSATLKNLSVYLSDPSSICVVPEGGFANLQTLSLTAGDTSAVVSFLLPTQLSLKSIKVRIIFHESQPLLALPLQQLFSRLSTGLCHTRLTQIHLLRSDTCPQDGSLDIAALRPLFSFSKLRYVRIGGLCLFGLSDEALAELADAWPHLEELMLNRRSGWRRTSEITFKNLKSLIRACPLLQTLALAIDATQLNVASSTTPGEDIHNDNIETLNLEDSIIGDPPAVALILCDLFWSLKKVVASPRSTVHAQLWGEVNSRLLAVQTAKEEVRR</sequence>
<gene>
    <name evidence="1" type="ORF">BJ138DRAFT_1009053</name>
</gene>
<dbReference type="EMBL" id="MU267718">
    <property type="protein sequence ID" value="KAH7910311.1"/>
    <property type="molecule type" value="Genomic_DNA"/>
</dbReference>
<comment type="caution">
    <text evidence="1">The sequence shown here is derived from an EMBL/GenBank/DDBJ whole genome shotgun (WGS) entry which is preliminary data.</text>
</comment>
<evidence type="ECO:0000313" key="1">
    <source>
        <dbReference type="EMBL" id="KAH7910311.1"/>
    </source>
</evidence>
<name>A0ACB8AA06_9AGAM</name>
<accession>A0ACB8AA06</accession>
<protein>
    <submittedName>
        <fullName evidence="1">Uncharacterized protein</fullName>
    </submittedName>
</protein>
<evidence type="ECO:0000313" key="2">
    <source>
        <dbReference type="Proteomes" id="UP000790377"/>
    </source>
</evidence>
<proteinExistence type="predicted"/>
<keyword evidence="2" id="KW-1185">Reference proteome</keyword>